<feature type="region of interest" description="Disordered" evidence="1">
    <location>
        <begin position="704"/>
        <end position="723"/>
    </location>
</feature>
<feature type="region of interest" description="Disordered" evidence="1">
    <location>
        <begin position="436"/>
        <end position="500"/>
    </location>
</feature>
<proteinExistence type="predicted"/>
<feature type="region of interest" description="Disordered" evidence="1">
    <location>
        <begin position="563"/>
        <end position="623"/>
    </location>
</feature>
<evidence type="ECO:0000256" key="1">
    <source>
        <dbReference type="SAM" id="MobiDB-lite"/>
    </source>
</evidence>
<feature type="compositionally biased region" description="Pro residues" evidence="1">
    <location>
        <begin position="338"/>
        <end position="372"/>
    </location>
</feature>
<feature type="region of interest" description="Disordered" evidence="1">
    <location>
        <begin position="182"/>
        <end position="257"/>
    </location>
</feature>
<sequence>MDAAITRLDSHAEGSHLHTPAGCNSQALLIVERVALKVSSGSFLPRGMTRWREGSLEVMPADATFPPRIALSLVFHPAQDGWNIHADSDSLTLDVGAFVGGGTSASARMKRVAIPVKDDDGSDGDGRYTPDHEWTLEPATVRGLDGTTATVNVQVVGKSRQEAQRSSDALGDVVNALLSSSSISSSSASASGGLVGTNPNRSLPNQPQPQVKAPPSATPPPARTPRRAPSPPPSKPSFAKSVPSPLPSPSHDPRNKEDGEFTEISLVAPGTSPPVQPILVPATSASTFAVAQPAVGPGHDAGAQNHMDNGGGGDTTTFSGTQPVPNPARTDPLYTSRPPLPRRPPPPPPSTTKPILQPVPPQTPQTSAVPPPFPGAVPAIATAIESTGAWIGSVVLVTAGVAGAAIELAGHAAGKARVGVEDAVVKVKGKVEERRARGGGKILGRKRRPGQGQGVLQDDLIDMSEDDEGWCDGPSTNPFDSNHRPVLPDASPSLLESEPEMEIDTNPFSATFQKPRQQDSFAPAPAPVPVSGTTTEQNDPFASISAFAPVPVAKPPVPLPILVHAHPHPRPTPSPPLHSPGSSLSFRSQSASPRPGRPLSFSSAPVPAPTPTLLDVDDPSAAPPVVPLHRPNQPVMGRVSNAAYRLAAHPRTAKAVAELKSASEAAKEVSGEAASGLNKVGTVVGRGVGEAIMGGAEIIARRGTKSGKQGGGFADRDSIHGGPAVLVPEDGDSSSSVAATPCGVRADPGADAQSLSAVRVIARSALSAFFSVTSSLDSVADTLLSSAATAGGTILNPRAPLVEVDSEKKEGTTGGLVEVGKNAITTYGNAAGAGVGGLVKGLGQGFLEGLGQEGGAKKVEEDSDDDEDVLFKTKKTKEKEGGKSGEGSGGGKNKVGSATAAAH</sequence>
<dbReference type="OrthoDB" id="10690079at2759"/>
<evidence type="ECO:0000313" key="3">
    <source>
        <dbReference type="Proteomes" id="UP000070544"/>
    </source>
</evidence>
<name>A0A139A3K0_GONPJ</name>
<dbReference type="AlphaFoldDB" id="A0A139A3K0"/>
<keyword evidence="3" id="KW-1185">Reference proteome</keyword>
<feature type="compositionally biased region" description="Pro residues" evidence="1">
    <location>
        <begin position="216"/>
        <end position="235"/>
    </location>
</feature>
<reference evidence="2 3" key="1">
    <citation type="journal article" date="2015" name="Genome Biol. Evol.">
        <title>Phylogenomic analyses indicate that early fungi evolved digesting cell walls of algal ancestors of land plants.</title>
        <authorList>
            <person name="Chang Y."/>
            <person name="Wang S."/>
            <person name="Sekimoto S."/>
            <person name="Aerts A.L."/>
            <person name="Choi C."/>
            <person name="Clum A."/>
            <person name="LaButti K.M."/>
            <person name="Lindquist E.A."/>
            <person name="Yee Ngan C."/>
            <person name="Ohm R.A."/>
            <person name="Salamov A.A."/>
            <person name="Grigoriev I.V."/>
            <person name="Spatafora J.W."/>
            <person name="Berbee M.L."/>
        </authorList>
    </citation>
    <scope>NUCLEOTIDE SEQUENCE [LARGE SCALE GENOMIC DNA]</scope>
    <source>
        <strain evidence="2 3">JEL478</strain>
    </source>
</reference>
<feature type="region of interest" description="Disordered" evidence="1">
    <location>
        <begin position="516"/>
        <end position="537"/>
    </location>
</feature>
<feature type="region of interest" description="Disordered" evidence="1">
    <location>
        <begin position="854"/>
        <end position="903"/>
    </location>
</feature>
<feature type="compositionally biased region" description="Low complexity" evidence="1">
    <location>
        <begin position="182"/>
        <end position="192"/>
    </location>
</feature>
<feature type="compositionally biased region" description="Acidic residues" evidence="1">
    <location>
        <begin position="459"/>
        <end position="470"/>
    </location>
</feature>
<feature type="compositionally biased region" description="Gly residues" evidence="1">
    <location>
        <begin position="884"/>
        <end position="893"/>
    </location>
</feature>
<dbReference type="STRING" id="1344416.A0A139A3K0"/>
<evidence type="ECO:0000313" key="2">
    <source>
        <dbReference type="EMBL" id="KXS11239.1"/>
    </source>
</evidence>
<dbReference type="Proteomes" id="UP000070544">
    <property type="component" value="Unassembled WGS sequence"/>
</dbReference>
<feature type="compositionally biased region" description="Low complexity" evidence="1">
    <location>
        <begin position="487"/>
        <end position="496"/>
    </location>
</feature>
<evidence type="ECO:0008006" key="4">
    <source>
        <dbReference type="Google" id="ProtNLM"/>
    </source>
</evidence>
<protein>
    <recommendedName>
        <fullName evidence="4">Senescence domain-containing protein</fullName>
    </recommendedName>
</protein>
<gene>
    <name evidence="2" type="ORF">M427DRAFT_440029</name>
</gene>
<organism evidence="2 3">
    <name type="scientific">Gonapodya prolifera (strain JEL478)</name>
    <name type="common">Monoblepharis prolifera</name>
    <dbReference type="NCBI Taxonomy" id="1344416"/>
    <lineage>
        <taxon>Eukaryota</taxon>
        <taxon>Fungi</taxon>
        <taxon>Fungi incertae sedis</taxon>
        <taxon>Chytridiomycota</taxon>
        <taxon>Chytridiomycota incertae sedis</taxon>
        <taxon>Monoblepharidomycetes</taxon>
        <taxon>Monoblepharidales</taxon>
        <taxon>Gonapodyaceae</taxon>
        <taxon>Gonapodya</taxon>
    </lineage>
</organism>
<dbReference type="EMBL" id="KQ965804">
    <property type="protein sequence ID" value="KXS11239.1"/>
    <property type="molecule type" value="Genomic_DNA"/>
</dbReference>
<accession>A0A139A3K0</accession>
<feature type="compositionally biased region" description="Polar residues" evidence="1">
    <location>
        <begin position="197"/>
        <end position="209"/>
    </location>
</feature>
<feature type="region of interest" description="Disordered" evidence="1">
    <location>
        <begin position="293"/>
        <end position="372"/>
    </location>
</feature>